<evidence type="ECO:0000313" key="3">
    <source>
        <dbReference type="Proteomes" id="UP000005408"/>
    </source>
</evidence>
<dbReference type="EnsemblMetazoa" id="G13709.3">
    <property type="protein sequence ID" value="G13709.3:cds"/>
    <property type="gene ID" value="G13709"/>
</dbReference>
<dbReference type="EnsemblMetazoa" id="G13709.2">
    <property type="protein sequence ID" value="G13709.2:cds"/>
    <property type="gene ID" value="G13709"/>
</dbReference>
<dbReference type="AlphaFoldDB" id="A0A8W8IDU8"/>
<dbReference type="PROSITE" id="PS50225">
    <property type="entry name" value="SOCS"/>
    <property type="match status" value="1"/>
</dbReference>
<accession>A0A8W8IDU8</accession>
<dbReference type="OMA" id="YYLESYW"/>
<dbReference type="Gene3D" id="1.25.40.20">
    <property type="entry name" value="Ankyrin repeat-containing domain"/>
    <property type="match status" value="1"/>
</dbReference>
<sequence>MGWSMGNNNVKGHSLWPTHCMPNLTEPHLEGDVDPSEDNSGQPSDALLLDNLITNNDYKELEKFINNTNVDVNVELNEKKETALIIAVKLSHVECVQVLLAGKSCSKNCLNVNNCSAFDVALITAFDNRLEPRHSICWEIIKLLMKADAEPICKDAMMYTVRTAFKFQDDKFLHMLITMAQQCSNSILFHELLLKILHRHQPIYVDPLDPILMNMSDFSLKLLRWAPSTDLDFVIRSLFYYFECYWKSRRKRMRTFFKLTMYAIAAGWVYQTSNVYHISRSCPHLAKWLIQQMKTPPTLRHLSRVSFRQHIVCPVPVAIEGLPYPVPELLKRYLLMEDVDALCSLANVNINHVSF</sequence>
<feature type="domain" description="SOCS box" evidence="1">
    <location>
        <begin position="284"/>
        <end position="340"/>
    </location>
</feature>
<organism evidence="2 3">
    <name type="scientific">Magallana gigas</name>
    <name type="common">Pacific oyster</name>
    <name type="synonym">Crassostrea gigas</name>
    <dbReference type="NCBI Taxonomy" id="29159"/>
    <lineage>
        <taxon>Eukaryota</taxon>
        <taxon>Metazoa</taxon>
        <taxon>Spiralia</taxon>
        <taxon>Lophotrochozoa</taxon>
        <taxon>Mollusca</taxon>
        <taxon>Bivalvia</taxon>
        <taxon>Autobranchia</taxon>
        <taxon>Pteriomorphia</taxon>
        <taxon>Ostreida</taxon>
        <taxon>Ostreoidea</taxon>
        <taxon>Ostreidae</taxon>
        <taxon>Magallana</taxon>
    </lineage>
</organism>
<dbReference type="EnsemblMetazoa" id="G13709.7">
    <property type="protein sequence ID" value="G13709.7:cds"/>
    <property type="gene ID" value="G13709"/>
</dbReference>
<reference evidence="2" key="1">
    <citation type="submission" date="2022-08" db="UniProtKB">
        <authorList>
            <consortium name="EnsemblMetazoa"/>
        </authorList>
    </citation>
    <scope>IDENTIFICATION</scope>
    <source>
        <strain evidence="2">05x7-T-G4-1.051#20</strain>
    </source>
</reference>
<keyword evidence="3" id="KW-1185">Reference proteome</keyword>
<dbReference type="EnsemblMetazoa" id="G13709.1">
    <property type="protein sequence ID" value="G13709.1:cds"/>
    <property type="gene ID" value="G13709"/>
</dbReference>
<dbReference type="InterPro" id="IPR002110">
    <property type="entry name" value="Ankyrin_rpt"/>
</dbReference>
<dbReference type="Proteomes" id="UP000005408">
    <property type="component" value="Unassembled WGS sequence"/>
</dbReference>
<dbReference type="EnsemblMetazoa" id="G13709.5">
    <property type="protein sequence ID" value="G13709.5:cds"/>
    <property type="gene ID" value="G13709"/>
</dbReference>
<protein>
    <recommendedName>
        <fullName evidence="1">SOCS box domain-containing protein</fullName>
    </recommendedName>
</protein>
<name>A0A8W8IDU8_MAGGI</name>
<dbReference type="EnsemblMetazoa" id="G13709.4">
    <property type="protein sequence ID" value="G13709.4:cds"/>
    <property type="gene ID" value="G13709"/>
</dbReference>
<dbReference type="CDD" id="cd03587">
    <property type="entry name" value="SOCS"/>
    <property type="match status" value="1"/>
</dbReference>
<dbReference type="InterPro" id="IPR001496">
    <property type="entry name" value="SOCS_box"/>
</dbReference>
<dbReference type="InterPro" id="IPR036770">
    <property type="entry name" value="Ankyrin_rpt-contain_sf"/>
</dbReference>
<dbReference type="OrthoDB" id="194358at2759"/>
<evidence type="ECO:0000259" key="1">
    <source>
        <dbReference type="PROSITE" id="PS50225"/>
    </source>
</evidence>
<evidence type="ECO:0000313" key="2">
    <source>
        <dbReference type="EnsemblMetazoa" id="G13709.2:cds"/>
    </source>
</evidence>
<dbReference type="EnsemblMetazoa" id="G13709.6">
    <property type="protein sequence ID" value="G13709.6:cds"/>
    <property type="gene ID" value="G13709"/>
</dbReference>
<dbReference type="SUPFAM" id="SSF48403">
    <property type="entry name" value="Ankyrin repeat"/>
    <property type="match status" value="1"/>
</dbReference>
<dbReference type="Pfam" id="PF07525">
    <property type="entry name" value="SOCS_box"/>
    <property type="match status" value="1"/>
</dbReference>
<dbReference type="Pfam" id="PF00023">
    <property type="entry name" value="Ank"/>
    <property type="match status" value="1"/>
</dbReference>
<proteinExistence type="predicted"/>